<dbReference type="Proteomes" id="UP000790709">
    <property type="component" value="Unassembled WGS sequence"/>
</dbReference>
<comment type="caution">
    <text evidence="1">The sequence shown here is derived from an EMBL/GenBank/DDBJ whole genome shotgun (WGS) entry which is preliminary data.</text>
</comment>
<accession>A0ACB8B1U8</accession>
<keyword evidence="2" id="KW-1185">Reference proteome</keyword>
<protein>
    <submittedName>
        <fullName evidence="1">Uncharacterized protein</fullName>
    </submittedName>
</protein>
<gene>
    <name evidence="1" type="ORF">BV22DRAFT_1199688</name>
</gene>
<reference evidence="1" key="1">
    <citation type="journal article" date="2021" name="New Phytol.">
        <title>Evolutionary innovations through gain and loss of genes in the ectomycorrhizal Boletales.</title>
        <authorList>
            <person name="Wu G."/>
            <person name="Miyauchi S."/>
            <person name="Morin E."/>
            <person name="Kuo A."/>
            <person name="Drula E."/>
            <person name="Varga T."/>
            <person name="Kohler A."/>
            <person name="Feng B."/>
            <person name="Cao Y."/>
            <person name="Lipzen A."/>
            <person name="Daum C."/>
            <person name="Hundley H."/>
            <person name="Pangilinan J."/>
            <person name="Johnson J."/>
            <person name="Barry K."/>
            <person name="LaButti K."/>
            <person name="Ng V."/>
            <person name="Ahrendt S."/>
            <person name="Min B."/>
            <person name="Choi I.G."/>
            <person name="Park H."/>
            <person name="Plett J.M."/>
            <person name="Magnuson J."/>
            <person name="Spatafora J.W."/>
            <person name="Nagy L.G."/>
            <person name="Henrissat B."/>
            <person name="Grigoriev I.V."/>
            <person name="Yang Z.L."/>
            <person name="Xu J."/>
            <person name="Martin F.M."/>
        </authorList>
    </citation>
    <scope>NUCLEOTIDE SEQUENCE</scope>
    <source>
        <strain evidence="1">KUC20120723A-06</strain>
    </source>
</reference>
<name>A0ACB8B1U8_9AGAM</name>
<proteinExistence type="predicted"/>
<evidence type="ECO:0000313" key="1">
    <source>
        <dbReference type="EMBL" id="KAH7919073.1"/>
    </source>
</evidence>
<evidence type="ECO:0000313" key="2">
    <source>
        <dbReference type="Proteomes" id="UP000790709"/>
    </source>
</evidence>
<dbReference type="EMBL" id="MU266698">
    <property type="protein sequence ID" value="KAH7919073.1"/>
    <property type="molecule type" value="Genomic_DNA"/>
</dbReference>
<sequence>MNTLFSRASLKRSPRTRTRKSSISKPIIGCPPSRSSTTTKHKGKPLQIIPELSECDSADEFLLAPPSPSTDSPVAPSPRVTLSAYTFSIDDALLLVSDEPPSPPRSPALSASSSTSGSSSGVPTTPATSDDEDTFSFELPSPRLRPKRISIRPLCINKTRSIVDEVEDIFEAEVEPSVEEQKDEEVEEEEEVDDHDFYTRHFQDFISLYSPLPPSFPSPSSPSSNPRPDSLVLSSPISLSEPEPEKPKVESRGRSRHSKPLPLIPLPTPPMSTFPSVLNLPPVIRRKRTIPPVPTYPPPPPPSRPPPRMSIPADIEDLDLSFEDDDQTGEHIEIEQIFEQEVQEQAWFEDEEQSVYSQDTAFAPAPPSASAFSAAFPETPVDAMYDLPRPSIDSDVPRSSVDSCPQSSCSSSGFSFSSSSNDDHEFDAPHLRSRWSSSTLSSLATRDEPRSLLSPLRGVFGSRSRRAPAPSPLSHSRHAPSRSAASFFPSTPSPSRHITSASRTHIPHFPATPPPPSSPSRGVRRSHSRSSTSSGAGSAWGGSECSECSEGSNGGLRRKPIPVEMFLRC</sequence>
<organism evidence="1 2">
    <name type="scientific">Leucogyrophana mollusca</name>
    <dbReference type="NCBI Taxonomy" id="85980"/>
    <lineage>
        <taxon>Eukaryota</taxon>
        <taxon>Fungi</taxon>
        <taxon>Dikarya</taxon>
        <taxon>Basidiomycota</taxon>
        <taxon>Agaricomycotina</taxon>
        <taxon>Agaricomycetes</taxon>
        <taxon>Agaricomycetidae</taxon>
        <taxon>Boletales</taxon>
        <taxon>Boletales incertae sedis</taxon>
        <taxon>Leucogyrophana</taxon>
    </lineage>
</organism>